<proteinExistence type="predicted"/>
<evidence type="ECO:0000313" key="2">
    <source>
        <dbReference type="Proteomes" id="UP000823046"/>
    </source>
</evidence>
<dbReference type="EMBL" id="JADAQX010000367">
    <property type="protein sequence ID" value="KAF8820512.1"/>
    <property type="molecule type" value="Genomic_DNA"/>
</dbReference>
<protein>
    <submittedName>
        <fullName evidence="1">Uncharacterized protein</fullName>
    </submittedName>
</protein>
<accession>A0ABQ7J963</accession>
<dbReference type="Proteomes" id="UP000823046">
    <property type="component" value="Unassembled WGS sequence"/>
</dbReference>
<feature type="non-terminal residue" evidence="1">
    <location>
        <position position="1"/>
    </location>
</feature>
<organism evidence="1 2">
    <name type="scientific">Cardiosporidium cionae</name>
    <dbReference type="NCBI Taxonomy" id="476202"/>
    <lineage>
        <taxon>Eukaryota</taxon>
        <taxon>Sar</taxon>
        <taxon>Alveolata</taxon>
        <taxon>Apicomplexa</taxon>
        <taxon>Aconoidasida</taxon>
        <taxon>Nephromycida</taxon>
        <taxon>Cardiosporidium</taxon>
    </lineage>
</organism>
<reference evidence="1 2" key="1">
    <citation type="journal article" date="2020" name="bioRxiv">
        <title>Metabolic contributions of an alphaproteobacterial endosymbiont in the apicomplexan Cardiosporidium cionae.</title>
        <authorList>
            <person name="Hunter E.S."/>
            <person name="Paight C.J."/>
            <person name="Lane C.E."/>
        </authorList>
    </citation>
    <scope>NUCLEOTIDE SEQUENCE [LARGE SCALE GENOMIC DNA]</scope>
    <source>
        <strain evidence="1">ESH_2018</strain>
    </source>
</reference>
<keyword evidence="2" id="KW-1185">Reference proteome</keyword>
<evidence type="ECO:0000313" key="1">
    <source>
        <dbReference type="EMBL" id="KAF8820512.1"/>
    </source>
</evidence>
<gene>
    <name evidence="1" type="ORF">IE077_003102</name>
</gene>
<sequence>NRLPIYFTMLGNPSLNRLMSWINFEKYAEHVFINQALSGTIGSKRFSKVLRWQAMSEWDKKMESIPQASDFLKFCLQNKDAFTHQDIVGSLSLLTTRRHFDLQSPLFKQYNDWILSNSSFLSAKLHLVLHRYGVLSYSPALWKLCDLIAIKLESMKPKEIALSGWSLAKTSVTEPVVWNEIGRIVVKRKEDFQFQDLSMLSWCFAKLERRKPIEITALKERIRNALNDWTILVETPAHVENGDASTQMDTLTGNIANPIFFNVHDLCTLIRAFATLTPRDINFCMLLINTLQGLIQQYHFELTAQVELSGKGTSSLWSSVSDLQLFEGKFIEFLCEESRKLRLDHTFNGAMVTTIVKALQKLQVLVYVCSQFCDPRIVYQLVHWVDKNGLRLHADQVLSIAIGFFALKIFHRGAWKRLGVCISEKGIDLRLKELKLLISIFQRTEMGNDRVFGVLKHYMEVKEDFHIYGPK</sequence>
<comment type="caution">
    <text evidence="1">The sequence shown here is derived from an EMBL/GenBank/DDBJ whole genome shotgun (WGS) entry which is preliminary data.</text>
</comment>
<name>A0ABQ7J963_9APIC</name>